<dbReference type="PROSITE" id="PS00108">
    <property type="entry name" value="PROTEIN_KINASE_ST"/>
    <property type="match status" value="1"/>
</dbReference>
<dbReference type="GO" id="GO:0005737">
    <property type="term" value="C:cytoplasm"/>
    <property type="evidence" value="ECO:0007669"/>
    <property type="project" value="TreeGrafter"/>
</dbReference>
<dbReference type="InterPro" id="IPR011009">
    <property type="entry name" value="Kinase-like_dom_sf"/>
</dbReference>
<feature type="compositionally biased region" description="Low complexity" evidence="2">
    <location>
        <begin position="209"/>
        <end position="222"/>
    </location>
</feature>
<dbReference type="Gene3D" id="1.10.510.10">
    <property type="entry name" value="Transferase(Phosphotransferase) domain 1"/>
    <property type="match status" value="1"/>
</dbReference>
<reference evidence="5" key="1">
    <citation type="journal article" date="2010" name="Genome Biol.">
        <title>Genome sequence of the necrotrophic plant pathogen Pythium ultimum reveals original pathogenicity mechanisms and effector repertoire.</title>
        <authorList>
            <person name="Levesque C.A."/>
            <person name="Brouwer H."/>
            <person name="Cano L."/>
            <person name="Hamilton J.P."/>
            <person name="Holt C."/>
            <person name="Huitema E."/>
            <person name="Raffaele S."/>
            <person name="Robideau G.P."/>
            <person name="Thines M."/>
            <person name="Win J."/>
            <person name="Zerillo M.M."/>
            <person name="Beakes G.W."/>
            <person name="Boore J.L."/>
            <person name="Busam D."/>
            <person name="Dumas B."/>
            <person name="Ferriera S."/>
            <person name="Fuerstenberg S.I."/>
            <person name="Gachon C.M."/>
            <person name="Gaulin E."/>
            <person name="Govers F."/>
            <person name="Grenville-Briggs L."/>
            <person name="Horner N."/>
            <person name="Hostetler J."/>
            <person name="Jiang R.H."/>
            <person name="Johnson J."/>
            <person name="Krajaejun T."/>
            <person name="Lin H."/>
            <person name="Meijer H.J."/>
            <person name="Moore B."/>
            <person name="Morris P."/>
            <person name="Phuntmart V."/>
            <person name="Puiu D."/>
            <person name="Shetty J."/>
            <person name="Stajich J.E."/>
            <person name="Tripathy S."/>
            <person name="Wawra S."/>
            <person name="van West P."/>
            <person name="Whitty B.R."/>
            <person name="Coutinho P.M."/>
            <person name="Henrissat B."/>
            <person name="Martin F."/>
            <person name="Thomas P.D."/>
            <person name="Tyler B.M."/>
            <person name="De Vries R.P."/>
            <person name="Kamoun S."/>
            <person name="Yandell M."/>
            <person name="Tisserat N."/>
            <person name="Buell C.R."/>
        </authorList>
    </citation>
    <scope>NUCLEOTIDE SEQUENCE</scope>
    <source>
        <strain evidence="5">DAOM:BR144</strain>
    </source>
</reference>
<dbReference type="EMBL" id="GL376560">
    <property type="status" value="NOT_ANNOTATED_CDS"/>
    <property type="molecule type" value="Genomic_DNA"/>
</dbReference>
<keyword evidence="5" id="KW-1185">Reference proteome</keyword>
<dbReference type="Gene3D" id="3.30.200.20">
    <property type="entry name" value="Phosphorylase Kinase, domain 1"/>
    <property type="match status" value="1"/>
</dbReference>
<dbReference type="SMART" id="SM00220">
    <property type="entry name" value="S_TKc"/>
    <property type="match status" value="1"/>
</dbReference>
<dbReference type="AlphaFoldDB" id="K3WPU8"/>
<feature type="domain" description="Protein kinase" evidence="3">
    <location>
        <begin position="333"/>
        <end position="625"/>
    </location>
</feature>
<proteinExistence type="predicted"/>
<feature type="region of interest" description="Disordered" evidence="2">
    <location>
        <begin position="1"/>
        <end position="20"/>
    </location>
</feature>
<dbReference type="GO" id="GO:0005524">
    <property type="term" value="F:ATP binding"/>
    <property type="evidence" value="ECO:0007669"/>
    <property type="project" value="InterPro"/>
</dbReference>
<keyword evidence="1" id="KW-0547">Nucleotide-binding</keyword>
<organism evidence="4 5">
    <name type="scientific">Globisporangium ultimum (strain ATCC 200006 / CBS 805.95 / DAOM BR144)</name>
    <name type="common">Pythium ultimum</name>
    <dbReference type="NCBI Taxonomy" id="431595"/>
    <lineage>
        <taxon>Eukaryota</taxon>
        <taxon>Sar</taxon>
        <taxon>Stramenopiles</taxon>
        <taxon>Oomycota</taxon>
        <taxon>Peronosporomycetes</taxon>
        <taxon>Pythiales</taxon>
        <taxon>Pythiaceae</taxon>
        <taxon>Globisporangium</taxon>
    </lineage>
</organism>
<dbReference type="PROSITE" id="PS50011">
    <property type="entry name" value="PROTEIN_KINASE_DOM"/>
    <property type="match status" value="1"/>
</dbReference>
<feature type="compositionally biased region" description="Basic and acidic residues" evidence="2">
    <location>
        <begin position="199"/>
        <end position="208"/>
    </location>
</feature>
<dbReference type="STRING" id="431595.K3WPU8"/>
<dbReference type="EnsemblProtists" id="PYU1_T006990">
    <property type="protein sequence ID" value="PYU1_T006990"/>
    <property type="gene ID" value="PYU1_G006975"/>
</dbReference>
<protein>
    <recommendedName>
        <fullName evidence="3">Protein kinase domain-containing protein</fullName>
    </recommendedName>
</protein>
<feature type="compositionally biased region" description="Low complexity" evidence="2">
    <location>
        <begin position="254"/>
        <end position="263"/>
    </location>
</feature>
<dbReference type="OMA" id="SVEYLHY"/>
<dbReference type="InterPro" id="IPR008271">
    <property type="entry name" value="Ser/Thr_kinase_AS"/>
</dbReference>
<feature type="region of interest" description="Disordered" evidence="2">
    <location>
        <begin position="183"/>
        <end position="263"/>
    </location>
</feature>
<dbReference type="PANTHER" id="PTHR22967">
    <property type="entry name" value="SERINE/THREONINE PROTEIN KINASE"/>
    <property type="match status" value="1"/>
</dbReference>
<dbReference type="InParanoid" id="K3WPU8"/>
<accession>K3WPU8</accession>
<reference evidence="5" key="2">
    <citation type="submission" date="2010-04" db="EMBL/GenBank/DDBJ databases">
        <authorList>
            <person name="Buell R."/>
            <person name="Hamilton J."/>
            <person name="Hostetler J."/>
        </authorList>
    </citation>
    <scope>NUCLEOTIDE SEQUENCE [LARGE SCALE GENOMIC DNA]</scope>
    <source>
        <strain evidence="5">DAOM:BR144</strain>
    </source>
</reference>
<dbReference type="GO" id="GO:0004674">
    <property type="term" value="F:protein serine/threonine kinase activity"/>
    <property type="evidence" value="ECO:0007669"/>
    <property type="project" value="TreeGrafter"/>
</dbReference>
<evidence type="ECO:0000313" key="4">
    <source>
        <dbReference type="EnsemblProtists" id="PYU1_T006990"/>
    </source>
</evidence>
<evidence type="ECO:0000259" key="3">
    <source>
        <dbReference type="PROSITE" id="PS50011"/>
    </source>
</evidence>
<name>K3WPU8_GLOUD</name>
<dbReference type="SUPFAM" id="SSF56112">
    <property type="entry name" value="Protein kinase-like (PK-like)"/>
    <property type="match status" value="1"/>
</dbReference>
<reference evidence="4" key="3">
    <citation type="submission" date="2015-02" db="UniProtKB">
        <authorList>
            <consortium name="EnsemblProtists"/>
        </authorList>
    </citation>
    <scope>IDENTIFICATION</scope>
    <source>
        <strain evidence="4">DAOM BR144</strain>
    </source>
</reference>
<sequence length="631" mass="70212">MSASEVHPLASPSMSLDPQKARVHRTRTWDAPLQPHQQRASVPRFVLYTLVGEELEPVEETKSHAPDTNWNAFVLEKSGNDHGGAICLRDVQRAFPLGGAFHFAFRNGQGVFLDLTNPSAVVPFWDHKIVARVTPLIAEPEIAYVAYGGEPVAHDEAQEEYEHDRVPYVEHRMHDADEYLEFQSTTYESQDEDVPMPASRDERRRGDSDWTSSNASSSSGDSPYQSHRGRHSHSHADDHYDGNSMSSSGGGGERSSSASAAAKDAQAFLRKQTEQAYDFAKKISMEDAKKGATETAKKAKKWGGSLLSSISASISNATGAVKNETIQVGGITVNVVRSVAEGAYAQVLLVRSVATNETFALKRVICQSEEVEKDVHMELQVFRSVKHLNIMPLVEFAEARQQNLEFYFLFPYFERGSLWDGIDAARNSSSPLWPFTQRVALHLFHGICSGVLALHRAGFCHRDLKPHNILLSSSSSGEDFLSYIPLVTDFGSCSPIRVEVRSRRNSLDIQDEANRKSSAPYRAPELFEPTVESVVDGQSDVWSLGCILYAMAFGGNPFEHPREGFMKLAAMNGRVSFPPEQAGAIRHRSAVFSHEFCDFIRDMLHVNPEERPSVLDALEFTEELLHDEMNR</sequence>
<dbReference type="Proteomes" id="UP000019132">
    <property type="component" value="Unassembled WGS sequence"/>
</dbReference>
<dbReference type="eggNOG" id="KOG2345">
    <property type="taxonomic scope" value="Eukaryota"/>
</dbReference>
<evidence type="ECO:0000256" key="2">
    <source>
        <dbReference type="SAM" id="MobiDB-lite"/>
    </source>
</evidence>
<dbReference type="Pfam" id="PF00069">
    <property type="entry name" value="Pkinase"/>
    <property type="match status" value="1"/>
</dbReference>
<evidence type="ECO:0000256" key="1">
    <source>
        <dbReference type="ARBA" id="ARBA00022741"/>
    </source>
</evidence>
<evidence type="ECO:0000313" key="5">
    <source>
        <dbReference type="Proteomes" id="UP000019132"/>
    </source>
</evidence>
<dbReference type="PANTHER" id="PTHR22967:SF92">
    <property type="entry name" value="LD17053P"/>
    <property type="match status" value="1"/>
</dbReference>
<dbReference type="VEuPathDB" id="FungiDB:PYU1_G006975"/>
<dbReference type="HOGENOM" id="CLU_502904_0_0_1"/>
<dbReference type="InterPro" id="IPR000719">
    <property type="entry name" value="Prot_kinase_dom"/>
</dbReference>